<comment type="caution">
    <text evidence="2">The sequence shown here is derived from an EMBL/GenBank/DDBJ whole genome shotgun (WGS) entry which is preliminary data.</text>
</comment>
<organism evidence="2">
    <name type="scientific">Mycobacterium xenopi 4042</name>
    <dbReference type="NCBI Taxonomy" id="1299334"/>
    <lineage>
        <taxon>Bacteria</taxon>
        <taxon>Bacillati</taxon>
        <taxon>Actinomycetota</taxon>
        <taxon>Actinomycetes</taxon>
        <taxon>Mycobacteriales</taxon>
        <taxon>Mycobacteriaceae</taxon>
        <taxon>Mycobacterium</taxon>
    </lineage>
</organism>
<sequence>MRWTAHWPRRQTLLLTLMCLTASQAISAVASTFSMLAAGRVLCAITHGLMLSVLARSLPGWSRPVMPDAPRRWSTSASAWPSSSAAR</sequence>
<dbReference type="PATRIC" id="fig|1299334.3.peg.3915"/>
<reference evidence="2" key="1">
    <citation type="submission" date="2014-01" db="EMBL/GenBank/DDBJ databases">
        <authorList>
            <person name="Brown-Elliot B."/>
            <person name="Wallace R."/>
            <person name="Lenaerts A."/>
            <person name="Ordway D."/>
            <person name="DeGroote M.A."/>
            <person name="Parker T."/>
            <person name="Sizemore C."/>
            <person name="Tallon L.J."/>
            <person name="Sadzewicz L.K."/>
            <person name="Sengamalay N."/>
            <person name="Fraser C.M."/>
            <person name="Hine E."/>
            <person name="Shefchek K.A."/>
            <person name="Das S.P."/>
            <person name="Tettelin H."/>
        </authorList>
    </citation>
    <scope>NUCLEOTIDE SEQUENCE [LARGE SCALE GENOMIC DNA]</scope>
    <source>
        <strain evidence="2">4042</strain>
    </source>
</reference>
<proteinExistence type="predicted"/>
<dbReference type="Gene3D" id="1.20.1250.20">
    <property type="entry name" value="MFS general substrate transporter like domains"/>
    <property type="match status" value="1"/>
</dbReference>
<accession>X8BJ96</accession>
<gene>
    <name evidence="2" type="ORF">I553_8273</name>
</gene>
<evidence type="ECO:0000313" key="2">
    <source>
        <dbReference type="EMBL" id="EUA43939.1"/>
    </source>
</evidence>
<dbReference type="InterPro" id="IPR036259">
    <property type="entry name" value="MFS_trans_sf"/>
</dbReference>
<evidence type="ECO:0000256" key="1">
    <source>
        <dbReference type="SAM" id="MobiDB-lite"/>
    </source>
</evidence>
<protein>
    <submittedName>
        <fullName evidence="2">Conserved integral membrane domain protein</fullName>
    </submittedName>
</protein>
<name>X8BJ96_MYCXE</name>
<feature type="compositionally biased region" description="Low complexity" evidence="1">
    <location>
        <begin position="74"/>
        <end position="87"/>
    </location>
</feature>
<dbReference type="SUPFAM" id="SSF103473">
    <property type="entry name" value="MFS general substrate transporter"/>
    <property type="match status" value="1"/>
</dbReference>
<dbReference type="AlphaFoldDB" id="X8BJ96"/>
<dbReference type="EMBL" id="JAOB01000040">
    <property type="protein sequence ID" value="EUA43939.1"/>
    <property type="molecule type" value="Genomic_DNA"/>
</dbReference>
<feature type="region of interest" description="Disordered" evidence="1">
    <location>
        <begin position="62"/>
        <end position="87"/>
    </location>
</feature>